<keyword evidence="6" id="KW-1185">Reference proteome</keyword>
<keyword evidence="2" id="KW-0238">DNA-binding</keyword>
<feature type="domain" description="HTH gntR-type" evidence="4">
    <location>
        <begin position="19"/>
        <end position="87"/>
    </location>
</feature>
<dbReference type="FunFam" id="1.10.10.10:FF:000079">
    <property type="entry name" value="GntR family transcriptional regulator"/>
    <property type="match status" value="1"/>
</dbReference>
<dbReference type="Proteomes" id="UP000001732">
    <property type="component" value="Chromosome"/>
</dbReference>
<dbReference type="PANTHER" id="PTHR44846">
    <property type="entry name" value="MANNOSYL-D-GLYCERATE TRANSPORT/METABOLISM SYSTEM REPRESSOR MNGR-RELATED"/>
    <property type="match status" value="1"/>
</dbReference>
<dbReference type="OrthoDB" id="9794015at2"/>
<dbReference type="InterPro" id="IPR050679">
    <property type="entry name" value="Bact_HTH_transcr_reg"/>
</dbReference>
<dbReference type="InterPro" id="IPR000524">
    <property type="entry name" value="Tscrpt_reg_HTH_GntR"/>
</dbReference>
<accession>B5Y9Q4</accession>
<dbReference type="Gene3D" id="3.40.1410.10">
    <property type="entry name" value="Chorismate lyase-like"/>
    <property type="match status" value="1"/>
</dbReference>
<dbReference type="eggNOG" id="COG2188">
    <property type="taxonomic scope" value="Bacteria"/>
</dbReference>
<dbReference type="EMBL" id="CP001145">
    <property type="protein sequence ID" value="ACI16909.1"/>
    <property type="molecule type" value="Genomic_DNA"/>
</dbReference>
<evidence type="ECO:0000313" key="5">
    <source>
        <dbReference type="EMBL" id="ACI16909.1"/>
    </source>
</evidence>
<dbReference type="CDD" id="cd07377">
    <property type="entry name" value="WHTH_GntR"/>
    <property type="match status" value="1"/>
</dbReference>
<reference evidence="6" key="1">
    <citation type="submission" date="2008-08" db="EMBL/GenBank/DDBJ databases">
        <title>The complete genome sequence of Coprothermobacter proteolyticus strain ATCC 5245 / DSM 5265 / BT.</title>
        <authorList>
            <person name="Dodson R.J."/>
            <person name="Durkin A.S."/>
            <person name="Wu M."/>
            <person name="Eisen J."/>
            <person name="Sutton G."/>
        </authorList>
    </citation>
    <scope>NUCLEOTIDE SEQUENCE [LARGE SCALE GENOMIC DNA]</scope>
    <source>
        <strain evidence="6">ATCC 35245 / DSM 5265 / OCM 4 / BT</strain>
    </source>
</reference>
<dbReference type="SMART" id="SM00866">
    <property type="entry name" value="UTRA"/>
    <property type="match status" value="1"/>
</dbReference>
<evidence type="ECO:0000259" key="4">
    <source>
        <dbReference type="PROSITE" id="PS50949"/>
    </source>
</evidence>
<dbReference type="InterPro" id="IPR036390">
    <property type="entry name" value="WH_DNA-bd_sf"/>
</dbReference>
<dbReference type="Pfam" id="PF07702">
    <property type="entry name" value="UTRA"/>
    <property type="match status" value="1"/>
</dbReference>
<organism evidence="5 6">
    <name type="scientific">Coprothermobacter proteolyticus (strain ATCC 35245 / DSM 5265 / OCM 4 / BT)</name>
    <dbReference type="NCBI Taxonomy" id="309798"/>
    <lineage>
        <taxon>Bacteria</taxon>
        <taxon>Pseudomonadati</taxon>
        <taxon>Coprothermobacterota</taxon>
        <taxon>Coprothermobacteria</taxon>
        <taxon>Coprothermobacterales</taxon>
        <taxon>Coprothermobacteraceae</taxon>
        <taxon>Coprothermobacter</taxon>
    </lineage>
</organism>
<dbReference type="GO" id="GO:0045892">
    <property type="term" value="P:negative regulation of DNA-templated transcription"/>
    <property type="evidence" value="ECO:0007669"/>
    <property type="project" value="TreeGrafter"/>
</dbReference>
<evidence type="ECO:0000313" key="6">
    <source>
        <dbReference type="Proteomes" id="UP000001732"/>
    </source>
</evidence>
<evidence type="ECO:0000256" key="3">
    <source>
        <dbReference type="ARBA" id="ARBA00023163"/>
    </source>
</evidence>
<reference evidence="5 6" key="2">
    <citation type="journal article" date="2014" name="Genome Announc.">
        <title>Complete Genome Sequence of Coprothermobacter proteolyticus DSM 5265.</title>
        <authorList>
            <person name="Alexiev A."/>
            <person name="Coil D.A."/>
            <person name="Badger J.H."/>
            <person name="Enticknap J."/>
            <person name="Ward N."/>
            <person name="Robb F.T."/>
            <person name="Eisen J.A."/>
        </authorList>
    </citation>
    <scope>NUCLEOTIDE SEQUENCE [LARGE SCALE GENOMIC DNA]</scope>
    <source>
        <strain evidence="6">ATCC 35245 / DSM 5265 / OCM 4 / BT</strain>
    </source>
</reference>
<dbReference type="Pfam" id="PF00392">
    <property type="entry name" value="GntR"/>
    <property type="match status" value="1"/>
</dbReference>
<dbReference type="Gene3D" id="1.10.10.10">
    <property type="entry name" value="Winged helix-like DNA-binding domain superfamily/Winged helix DNA-binding domain"/>
    <property type="match status" value="1"/>
</dbReference>
<dbReference type="RefSeq" id="WP_012543561.1">
    <property type="nucleotide sequence ID" value="NC_011295.1"/>
</dbReference>
<protein>
    <submittedName>
        <fullName evidence="5">Transcriptional regulator, GntR family</fullName>
    </submittedName>
</protein>
<dbReference type="GO" id="GO:0003700">
    <property type="term" value="F:DNA-binding transcription factor activity"/>
    <property type="evidence" value="ECO:0007669"/>
    <property type="project" value="InterPro"/>
</dbReference>
<dbReference type="InterPro" id="IPR028978">
    <property type="entry name" value="Chorismate_lyase_/UTRA_dom_sf"/>
</dbReference>
<dbReference type="AlphaFoldDB" id="B5Y9Q4"/>
<dbReference type="KEGG" id="cpo:COPRO5265_1193"/>
<dbReference type="GO" id="GO:0003677">
    <property type="term" value="F:DNA binding"/>
    <property type="evidence" value="ECO:0007669"/>
    <property type="project" value="UniProtKB-KW"/>
</dbReference>
<name>B5Y9Q4_COPPD</name>
<dbReference type="SUPFAM" id="SSF46785">
    <property type="entry name" value="Winged helix' DNA-binding domain"/>
    <property type="match status" value="1"/>
</dbReference>
<dbReference type="SUPFAM" id="SSF64288">
    <property type="entry name" value="Chorismate lyase-like"/>
    <property type="match status" value="1"/>
</dbReference>
<proteinExistence type="predicted"/>
<sequence length="260" mass="29026">MITQKKEVGQLVINRSQPVPLYYQVESQILDAIRKGVYKEGDRLPSEAELQKIFGVSITTIKKALSDLVQKDVLYRVQGKGTFVARPKIQRTLTLLSFTEEMKQKGIKLTTELLTSEQQSASGEIAERLRLAEGESVWVLERLRYGDGEPIALQTSYLPSKLFSDFNPAFFDDSQSLYAILSDKYGVTPHRASEVYSAINIKSKTTAEKLGVELNAAAFLVKRTTYDQAGIAFEYAVSILRGDKYSISVDLSPREEGKVG</sequence>
<gene>
    <name evidence="5" type="ordered locus">COPRO5265_1193</name>
</gene>
<evidence type="ECO:0000256" key="2">
    <source>
        <dbReference type="ARBA" id="ARBA00023125"/>
    </source>
</evidence>
<dbReference type="InterPro" id="IPR011663">
    <property type="entry name" value="UTRA"/>
</dbReference>
<keyword evidence="1" id="KW-0805">Transcription regulation</keyword>
<dbReference type="SMART" id="SM00345">
    <property type="entry name" value="HTH_GNTR"/>
    <property type="match status" value="1"/>
</dbReference>
<keyword evidence="3" id="KW-0804">Transcription</keyword>
<evidence type="ECO:0000256" key="1">
    <source>
        <dbReference type="ARBA" id="ARBA00023015"/>
    </source>
</evidence>
<dbReference type="InterPro" id="IPR036388">
    <property type="entry name" value="WH-like_DNA-bd_sf"/>
</dbReference>
<dbReference type="STRING" id="309798.COPRO5265_1193"/>
<dbReference type="PANTHER" id="PTHR44846:SF1">
    <property type="entry name" value="MANNOSYL-D-GLYCERATE TRANSPORT_METABOLISM SYSTEM REPRESSOR MNGR-RELATED"/>
    <property type="match status" value="1"/>
</dbReference>
<dbReference type="PROSITE" id="PS50949">
    <property type="entry name" value="HTH_GNTR"/>
    <property type="match status" value="1"/>
</dbReference>
<dbReference type="HOGENOM" id="CLU_063236_4_2_9"/>